<evidence type="ECO:0000313" key="1">
    <source>
        <dbReference type="Proteomes" id="UP000887580"/>
    </source>
</evidence>
<accession>A0AC35GXP8</accession>
<name>A0AC35GXP8_9BILA</name>
<protein>
    <submittedName>
        <fullName evidence="2">Uncharacterized protein</fullName>
    </submittedName>
</protein>
<reference evidence="2" key="1">
    <citation type="submission" date="2022-11" db="UniProtKB">
        <authorList>
            <consortium name="WormBaseParasite"/>
        </authorList>
    </citation>
    <scope>IDENTIFICATION</scope>
</reference>
<proteinExistence type="predicted"/>
<dbReference type="Proteomes" id="UP000887580">
    <property type="component" value="Unplaced"/>
</dbReference>
<sequence length="564" mass="64239">MESEDEEDNDEEEVADVITMPQEDFPIDPQLSPMEQMLKNCKSFGEKCFEKWLKFSSHPDATVKCASLSCDFMLNAALDVIEICKPFLGEQNATLVLNSINNAIKPLQSQHLRMQYLKSEGYFVEPKPYTIDYENVNIRTAEGVHLDQRKATVSMPSIKESLLAVLYNEELSNALVMPSDFTNVTQMTHPFCGTRTQDCLAALGEDFLALQLFMDEFTTTCPIGSKSTCYKMAGCYVRLLNFPVDLLSKLDHIFLCFVAHASEMMGELQIQLSKTVIVELKWLETHGITINYRGNRRRFKVILSTLAADNLGIHQLGGLITSFSSHNVCRMCTVTAQSLKGMHALDPNDEKTVAKYEEALQNIDDMWAYGIRQECSFNSLENFHIIRNITVDIMHDLLEGHFQRIVPMVVRDAMAHGYTLRTINNAIKAFQFLGPDKQNPPNTITLPAHAPENGDTIKMGANEMMTLIKLLPLIFRFAGIRLNTPIWQLFMKLQRILDILWAHAIDENTTAMLDQLIQNYLRDFHAWGGNMTMKAHLLLHYPRVIRQMGPLRHLSSMRLEAKHR</sequence>
<organism evidence="1 2">
    <name type="scientific">Panagrolaimus sp. PS1159</name>
    <dbReference type="NCBI Taxonomy" id="55785"/>
    <lineage>
        <taxon>Eukaryota</taxon>
        <taxon>Metazoa</taxon>
        <taxon>Ecdysozoa</taxon>
        <taxon>Nematoda</taxon>
        <taxon>Chromadorea</taxon>
        <taxon>Rhabditida</taxon>
        <taxon>Tylenchina</taxon>
        <taxon>Panagrolaimomorpha</taxon>
        <taxon>Panagrolaimoidea</taxon>
        <taxon>Panagrolaimidae</taxon>
        <taxon>Panagrolaimus</taxon>
    </lineage>
</organism>
<dbReference type="WBParaSite" id="PS1159_v2.g967.t1">
    <property type="protein sequence ID" value="PS1159_v2.g967.t1"/>
    <property type="gene ID" value="PS1159_v2.g967"/>
</dbReference>
<evidence type="ECO:0000313" key="2">
    <source>
        <dbReference type="WBParaSite" id="PS1159_v2.g967.t1"/>
    </source>
</evidence>